<evidence type="ECO:0000313" key="1">
    <source>
        <dbReference type="EMBL" id="MDR7192418.1"/>
    </source>
</evidence>
<evidence type="ECO:0000313" key="2">
    <source>
        <dbReference type="Proteomes" id="UP001256588"/>
    </source>
</evidence>
<protein>
    <recommendedName>
        <fullName evidence="3">Lipoprotein</fullName>
    </recommendedName>
</protein>
<organism evidence="1 2">
    <name type="scientific">Luteimonas terrae</name>
    <dbReference type="NCBI Taxonomy" id="1530191"/>
    <lineage>
        <taxon>Bacteria</taxon>
        <taxon>Pseudomonadati</taxon>
        <taxon>Pseudomonadota</taxon>
        <taxon>Gammaproteobacteria</taxon>
        <taxon>Lysobacterales</taxon>
        <taxon>Lysobacteraceae</taxon>
        <taxon>Luteimonas</taxon>
    </lineage>
</organism>
<proteinExistence type="predicted"/>
<name>A0ABU1XUZ0_9GAMM</name>
<comment type="caution">
    <text evidence="1">The sequence shown here is derived from an EMBL/GenBank/DDBJ whole genome shotgun (WGS) entry which is preliminary data.</text>
</comment>
<dbReference type="PROSITE" id="PS51257">
    <property type="entry name" value="PROKAR_LIPOPROTEIN"/>
    <property type="match status" value="1"/>
</dbReference>
<evidence type="ECO:0008006" key="3">
    <source>
        <dbReference type="Google" id="ProtNLM"/>
    </source>
</evidence>
<dbReference type="Proteomes" id="UP001256588">
    <property type="component" value="Unassembled WGS sequence"/>
</dbReference>
<reference evidence="1 2" key="1">
    <citation type="submission" date="2023-07" db="EMBL/GenBank/DDBJ databases">
        <title>Sorghum-associated microbial communities from plants grown in Nebraska, USA.</title>
        <authorList>
            <person name="Schachtman D."/>
        </authorList>
    </citation>
    <scope>NUCLEOTIDE SEQUENCE [LARGE SCALE GENOMIC DNA]</scope>
    <source>
        <strain evidence="1 2">4099</strain>
    </source>
</reference>
<gene>
    <name evidence="1" type="ORF">J2W68_001126</name>
</gene>
<accession>A0ABU1XUZ0</accession>
<dbReference type="EMBL" id="JAVDWO010000003">
    <property type="protein sequence ID" value="MDR7192418.1"/>
    <property type="molecule type" value="Genomic_DNA"/>
</dbReference>
<keyword evidence="2" id="KW-1185">Reference proteome</keyword>
<sequence>MRIPTAALAASFTLALVSACGGADKKEQRYESGYKDGYAVGYNTTCEIRATLIEGDWSDPD</sequence>